<reference evidence="2 3" key="1">
    <citation type="journal article" date="2018" name="Front. Plant Sci.">
        <title>Red Clover (Trifolium pratense) and Zigzag Clover (T. medium) - A Picture of Genomic Similarities and Differences.</title>
        <authorList>
            <person name="Dluhosova J."/>
            <person name="Istvanek J."/>
            <person name="Nedelnik J."/>
            <person name="Repkova J."/>
        </authorList>
    </citation>
    <scope>NUCLEOTIDE SEQUENCE [LARGE SCALE GENOMIC DNA]</scope>
    <source>
        <strain evidence="3">cv. 10/8</strain>
        <tissue evidence="2">Leaf</tissue>
    </source>
</reference>
<dbReference type="PANTHER" id="PTHR34805">
    <property type="entry name" value="PROTEIN MODIFIER OF SNC1 1"/>
    <property type="match status" value="1"/>
</dbReference>
<name>A0A392Q1N4_9FABA</name>
<sequence length="180" mass="20274">NSVASKQRRTGYKQKHNLSLSLPMNSISMVASSVNQKKKNNRNKKNKQKVEEISLAALPTAISKEAGISRSSVENKLKEDIKLDQGSLQSSSLSKDPNQYSEQKYSENEESYGRMNSQLKSPHSRRMPRNMQANRQAEKSHGIDALMWAPVKPPNKIEILDESSEKTKMEAFVPAESNQQ</sequence>
<protein>
    <submittedName>
        <fullName evidence="2">Protein MODIFIER OF SNC1 1-like</fullName>
    </submittedName>
</protein>
<feature type="compositionally biased region" description="Basic residues" evidence="1">
    <location>
        <begin position="1"/>
        <end position="16"/>
    </location>
</feature>
<evidence type="ECO:0000256" key="1">
    <source>
        <dbReference type="SAM" id="MobiDB-lite"/>
    </source>
</evidence>
<comment type="caution">
    <text evidence="2">The sequence shown here is derived from an EMBL/GenBank/DDBJ whole genome shotgun (WGS) entry which is preliminary data.</text>
</comment>
<accession>A0A392Q1N4</accession>
<feature type="region of interest" description="Disordered" evidence="1">
    <location>
        <begin position="1"/>
        <end position="149"/>
    </location>
</feature>
<feature type="non-terminal residue" evidence="2">
    <location>
        <position position="1"/>
    </location>
</feature>
<dbReference type="EMBL" id="LXQA010107969">
    <property type="protein sequence ID" value="MCI17988.1"/>
    <property type="molecule type" value="Genomic_DNA"/>
</dbReference>
<keyword evidence="3" id="KW-1185">Reference proteome</keyword>
<dbReference type="PANTHER" id="PTHR34805:SF1">
    <property type="entry name" value="PROTEIN MODIFIER OF SNC1 1"/>
    <property type="match status" value="1"/>
</dbReference>
<evidence type="ECO:0000313" key="3">
    <source>
        <dbReference type="Proteomes" id="UP000265520"/>
    </source>
</evidence>
<feature type="compositionally biased region" description="Low complexity" evidence="1">
    <location>
        <begin position="84"/>
        <end position="96"/>
    </location>
</feature>
<dbReference type="InterPro" id="IPR038808">
    <property type="entry name" value="MOS1-like"/>
</dbReference>
<dbReference type="AlphaFoldDB" id="A0A392Q1N4"/>
<feature type="compositionally biased region" description="Polar residues" evidence="1">
    <location>
        <begin position="17"/>
        <end position="34"/>
    </location>
</feature>
<dbReference type="Proteomes" id="UP000265520">
    <property type="component" value="Unassembled WGS sequence"/>
</dbReference>
<organism evidence="2 3">
    <name type="scientific">Trifolium medium</name>
    <dbReference type="NCBI Taxonomy" id="97028"/>
    <lineage>
        <taxon>Eukaryota</taxon>
        <taxon>Viridiplantae</taxon>
        <taxon>Streptophyta</taxon>
        <taxon>Embryophyta</taxon>
        <taxon>Tracheophyta</taxon>
        <taxon>Spermatophyta</taxon>
        <taxon>Magnoliopsida</taxon>
        <taxon>eudicotyledons</taxon>
        <taxon>Gunneridae</taxon>
        <taxon>Pentapetalae</taxon>
        <taxon>rosids</taxon>
        <taxon>fabids</taxon>
        <taxon>Fabales</taxon>
        <taxon>Fabaceae</taxon>
        <taxon>Papilionoideae</taxon>
        <taxon>50 kb inversion clade</taxon>
        <taxon>NPAAA clade</taxon>
        <taxon>Hologalegina</taxon>
        <taxon>IRL clade</taxon>
        <taxon>Trifolieae</taxon>
        <taxon>Trifolium</taxon>
    </lineage>
</organism>
<feature type="compositionally biased region" description="Basic residues" evidence="1">
    <location>
        <begin position="36"/>
        <end position="47"/>
    </location>
</feature>
<feature type="non-terminal residue" evidence="2">
    <location>
        <position position="180"/>
    </location>
</feature>
<dbReference type="GO" id="GO:0040029">
    <property type="term" value="P:epigenetic regulation of gene expression"/>
    <property type="evidence" value="ECO:0007669"/>
    <property type="project" value="TreeGrafter"/>
</dbReference>
<feature type="compositionally biased region" description="Basic and acidic residues" evidence="1">
    <location>
        <begin position="73"/>
        <end position="83"/>
    </location>
</feature>
<evidence type="ECO:0000313" key="2">
    <source>
        <dbReference type="EMBL" id="MCI17988.1"/>
    </source>
</evidence>
<proteinExistence type="predicted"/>